<evidence type="ECO:0000256" key="2">
    <source>
        <dbReference type="ARBA" id="ARBA00022603"/>
    </source>
</evidence>
<dbReference type="EMBL" id="SGPL01001333">
    <property type="protein sequence ID" value="THH03523.1"/>
    <property type="molecule type" value="Genomic_DNA"/>
</dbReference>
<gene>
    <name evidence="5" type="ORF">EW146_g10427</name>
</gene>
<name>A0A4V3XBW0_9AGAM</name>
<dbReference type="Gene3D" id="3.40.50.150">
    <property type="entry name" value="Vaccinia Virus protein VP39"/>
    <property type="match status" value="2"/>
</dbReference>
<dbReference type="AlphaFoldDB" id="A0A4V3XBW0"/>
<sequence>HSGPFSEAGRRTWMGGSMVPNAFSSSRLPTKVLILLRFGRKKNITPWESHGTAKAQPALRELIESSRLDLPTSGRALVPGCGRGFDAILIASSLGLQTLGTDISSTAIQAANDLLASSPNVQASGKVSFETADFFTMKVPENERFDLVYDYTFFVAIPPSYRKDWGRQMNALTKPGAYLIALVFPLGLDPNGEGPPHYVEPEHYDELLSGWTKVLDEVPKPTVEKATPLNRMPPEWLLFSRLPVYRSRTVTGMKKNVTPWEEHGTAKAQPALQELIESSRLDLPTSGRALVPGCGRGYDAIYIASSLGLQTLGTDISSTAIQAANDLLASSPDVQASKKVSFEETDFFTMKVSEDERFDLVYDYTFFVAIPPSYRKDWGRQMNALTKPGAYLITLVFPLGLDPDGEGPPHYVELEHYDELLSGWTKVLDEVPKVSNPTHVGRERIVVWKKNSV</sequence>
<keyword evidence="4" id="KW-0949">S-adenosyl-L-methionine</keyword>
<accession>A0A4V3XBW0</accession>
<keyword evidence="1" id="KW-0597">Phosphoprotein</keyword>
<dbReference type="PANTHER" id="PTHR32183:SF6">
    <property type="entry name" value="CYSTEINE SULFINATE DESULFINASE_CYSTEINE DESULFURASE AND RELATED ENZYMES"/>
    <property type="match status" value="1"/>
</dbReference>
<dbReference type="CDD" id="cd02440">
    <property type="entry name" value="AdoMet_MTases"/>
    <property type="match status" value="2"/>
</dbReference>
<proteinExistence type="predicted"/>
<evidence type="ECO:0000313" key="6">
    <source>
        <dbReference type="Proteomes" id="UP000310158"/>
    </source>
</evidence>
<dbReference type="GO" id="GO:0008757">
    <property type="term" value="F:S-adenosylmethionine-dependent methyltransferase activity"/>
    <property type="evidence" value="ECO:0007669"/>
    <property type="project" value="InterPro"/>
</dbReference>
<feature type="non-terminal residue" evidence="5">
    <location>
        <position position="1"/>
    </location>
</feature>
<dbReference type="OrthoDB" id="276151at2759"/>
<evidence type="ECO:0008006" key="7">
    <source>
        <dbReference type="Google" id="ProtNLM"/>
    </source>
</evidence>
<dbReference type="Pfam" id="PF05724">
    <property type="entry name" value="TPMT"/>
    <property type="match status" value="2"/>
</dbReference>
<organism evidence="5 6">
    <name type="scientific">Bondarzewia mesenterica</name>
    <dbReference type="NCBI Taxonomy" id="1095465"/>
    <lineage>
        <taxon>Eukaryota</taxon>
        <taxon>Fungi</taxon>
        <taxon>Dikarya</taxon>
        <taxon>Basidiomycota</taxon>
        <taxon>Agaricomycotina</taxon>
        <taxon>Agaricomycetes</taxon>
        <taxon>Russulales</taxon>
        <taxon>Bondarzewiaceae</taxon>
        <taxon>Bondarzewia</taxon>
    </lineage>
</organism>
<dbReference type="SUPFAM" id="SSF53335">
    <property type="entry name" value="S-adenosyl-L-methionine-dependent methyltransferases"/>
    <property type="match status" value="2"/>
</dbReference>
<dbReference type="InterPro" id="IPR029063">
    <property type="entry name" value="SAM-dependent_MTases_sf"/>
</dbReference>
<evidence type="ECO:0000256" key="1">
    <source>
        <dbReference type="ARBA" id="ARBA00022553"/>
    </source>
</evidence>
<reference evidence="5 6" key="1">
    <citation type="submission" date="2019-02" db="EMBL/GenBank/DDBJ databases">
        <title>Genome sequencing of the rare red list fungi Bondarzewia mesenterica.</title>
        <authorList>
            <person name="Buettner E."/>
            <person name="Kellner H."/>
        </authorList>
    </citation>
    <scope>NUCLEOTIDE SEQUENCE [LARGE SCALE GENOMIC DNA]</scope>
    <source>
        <strain evidence="5 6">DSM 108281</strain>
    </source>
</reference>
<dbReference type="InterPro" id="IPR008854">
    <property type="entry name" value="TPMT"/>
</dbReference>
<keyword evidence="2" id="KW-0489">Methyltransferase</keyword>
<dbReference type="Proteomes" id="UP000310158">
    <property type="component" value="Unassembled WGS sequence"/>
</dbReference>
<evidence type="ECO:0000256" key="4">
    <source>
        <dbReference type="ARBA" id="ARBA00022691"/>
    </source>
</evidence>
<protein>
    <recommendedName>
        <fullName evidence="7">Methyltransferase domain-containing protein</fullName>
    </recommendedName>
</protein>
<evidence type="ECO:0000256" key="3">
    <source>
        <dbReference type="ARBA" id="ARBA00022679"/>
    </source>
</evidence>
<dbReference type="PROSITE" id="PS51585">
    <property type="entry name" value="SAM_MT_TPMT"/>
    <property type="match status" value="2"/>
</dbReference>
<dbReference type="GO" id="GO:0032259">
    <property type="term" value="P:methylation"/>
    <property type="evidence" value="ECO:0007669"/>
    <property type="project" value="UniProtKB-KW"/>
</dbReference>
<evidence type="ECO:0000313" key="5">
    <source>
        <dbReference type="EMBL" id="THH03523.1"/>
    </source>
</evidence>
<dbReference type="PANTHER" id="PTHR32183">
    <property type="match status" value="1"/>
</dbReference>
<keyword evidence="3" id="KW-0808">Transferase</keyword>
<comment type="caution">
    <text evidence="5">The sequence shown here is derived from an EMBL/GenBank/DDBJ whole genome shotgun (WGS) entry which is preliminary data.</text>
</comment>
<keyword evidence="6" id="KW-1185">Reference proteome</keyword>